<accession>A0A5A8EZV0</accession>
<organism evidence="1 2">
    <name type="scientific">Deferribacter autotrophicus</name>
    <dbReference type="NCBI Taxonomy" id="500465"/>
    <lineage>
        <taxon>Bacteria</taxon>
        <taxon>Pseudomonadati</taxon>
        <taxon>Deferribacterota</taxon>
        <taxon>Deferribacteres</taxon>
        <taxon>Deferribacterales</taxon>
        <taxon>Deferribacteraceae</taxon>
        <taxon>Deferribacter</taxon>
    </lineage>
</organism>
<evidence type="ECO:0000313" key="2">
    <source>
        <dbReference type="Proteomes" id="UP000322876"/>
    </source>
</evidence>
<protein>
    <submittedName>
        <fullName evidence="1">Uncharacterized protein</fullName>
    </submittedName>
</protein>
<sequence length="101" mass="11870">MAKKAQVESREITAEILKEEKREVDRLIYVGPNITELLLVFGKTYEKVPVIPEEFKDLNLKRFFVKISEYPKRKTELAKDAEKVLRQYRTILKEKSKGGNK</sequence>
<reference evidence="1 2" key="1">
    <citation type="submission" date="2019-06" db="EMBL/GenBank/DDBJ databases">
        <title>Genomic insights into carbon and energy metabolism of Deferribacter autotrophicus revealed new metabolic traits in the phylum Deferribacteres.</title>
        <authorList>
            <person name="Slobodkin A.I."/>
            <person name="Slobodkina G.B."/>
            <person name="Allioux M."/>
            <person name="Alain K."/>
            <person name="Jebbar M."/>
            <person name="Shadrin V."/>
            <person name="Kublanov I.V."/>
            <person name="Toshchakov S.V."/>
            <person name="Bonch-Osmolovskaya E.A."/>
        </authorList>
    </citation>
    <scope>NUCLEOTIDE SEQUENCE [LARGE SCALE GENOMIC DNA]</scope>
    <source>
        <strain evidence="1 2">SL50</strain>
    </source>
</reference>
<dbReference type="AlphaFoldDB" id="A0A5A8EZV0"/>
<keyword evidence="2" id="KW-1185">Reference proteome</keyword>
<dbReference type="Proteomes" id="UP000322876">
    <property type="component" value="Unassembled WGS sequence"/>
</dbReference>
<name>A0A5A8EZV0_9BACT</name>
<evidence type="ECO:0000313" key="1">
    <source>
        <dbReference type="EMBL" id="KAA0257210.1"/>
    </source>
</evidence>
<proteinExistence type="predicted"/>
<gene>
    <name evidence="1" type="ORF">FHQ18_11640</name>
</gene>
<comment type="caution">
    <text evidence="1">The sequence shown here is derived from an EMBL/GenBank/DDBJ whole genome shotgun (WGS) entry which is preliminary data.</text>
</comment>
<dbReference type="RefSeq" id="WP_149267351.1">
    <property type="nucleotide sequence ID" value="NZ_VFJB01000009.1"/>
</dbReference>
<dbReference type="EMBL" id="VFJB01000009">
    <property type="protein sequence ID" value="KAA0257210.1"/>
    <property type="molecule type" value="Genomic_DNA"/>
</dbReference>